<evidence type="ECO:0000313" key="1">
    <source>
        <dbReference type="EMBL" id="MDM8563388.1"/>
    </source>
</evidence>
<proteinExistence type="predicted"/>
<name>A0ABT7VV07_9GAMM</name>
<dbReference type="Proteomes" id="UP001171945">
    <property type="component" value="Unassembled WGS sequence"/>
</dbReference>
<dbReference type="EMBL" id="JAUCGM010000612">
    <property type="protein sequence ID" value="MDM8563388.1"/>
    <property type="molecule type" value="Genomic_DNA"/>
</dbReference>
<evidence type="ECO:0000313" key="2">
    <source>
        <dbReference type="Proteomes" id="UP001171945"/>
    </source>
</evidence>
<evidence type="ECO:0008006" key="3">
    <source>
        <dbReference type="Google" id="ProtNLM"/>
    </source>
</evidence>
<accession>A0ABT7VV07</accession>
<protein>
    <recommendedName>
        <fullName evidence="3">Transposase</fullName>
    </recommendedName>
</protein>
<keyword evidence="2" id="KW-1185">Reference proteome</keyword>
<gene>
    <name evidence="1" type="ORF">QUF54_08555</name>
</gene>
<organism evidence="1 2">
    <name type="scientific">Candidatus Marithioploca araucensis</name>
    <dbReference type="NCBI Taxonomy" id="70273"/>
    <lineage>
        <taxon>Bacteria</taxon>
        <taxon>Pseudomonadati</taxon>
        <taxon>Pseudomonadota</taxon>
        <taxon>Gammaproteobacteria</taxon>
        <taxon>Thiotrichales</taxon>
        <taxon>Thiotrichaceae</taxon>
        <taxon>Candidatus Marithioploca</taxon>
    </lineage>
</organism>
<comment type="caution">
    <text evidence="1">The sequence shown here is derived from an EMBL/GenBank/DDBJ whole genome shotgun (WGS) entry which is preliminary data.</text>
</comment>
<sequence length="107" mass="12177">MKGELTHEQLLLVEQWISFYKKVSEQRLDKIKKEIKMSFIETTITEHVYNQGLVKGEAKGEARGKAKGKAEGKKETAINLLNMGVDVKIINKATGFSEKEIKQLTRQ</sequence>
<reference evidence="1" key="1">
    <citation type="submission" date="2023-06" db="EMBL/GenBank/DDBJ databases">
        <title>Uncultivated large filamentous bacteria from sulfidic sediments reveal new species and different genomic features in energy metabolism and defense.</title>
        <authorList>
            <person name="Fonseca A."/>
        </authorList>
    </citation>
    <scope>NUCLEOTIDE SEQUENCE</scope>
    <source>
        <strain evidence="1">HSG4</strain>
    </source>
</reference>